<evidence type="ECO:0000313" key="4">
    <source>
        <dbReference type="Proteomes" id="UP000237752"/>
    </source>
</evidence>
<dbReference type="EMBL" id="PVUE01000026">
    <property type="protein sequence ID" value="PRZ32763.1"/>
    <property type="molecule type" value="Genomic_DNA"/>
</dbReference>
<keyword evidence="2" id="KW-0732">Signal</keyword>
<dbReference type="PROSITE" id="PS51257">
    <property type="entry name" value="PROKAR_LIPOPROTEIN"/>
    <property type="match status" value="1"/>
</dbReference>
<organism evidence="3 4">
    <name type="scientific">Antricoccus suffuscus</name>
    <dbReference type="NCBI Taxonomy" id="1629062"/>
    <lineage>
        <taxon>Bacteria</taxon>
        <taxon>Bacillati</taxon>
        <taxon>Actinomycetota</taxon>
        <taxon>Actinomycetes</taxon>
        <taxon>Geodermatophilales</taxon>
        <taxon>Antricoccaceae</taxon>
        <taxon>Antricoccus</taxon>
    </lineage>
</organism>
<name>A0A2T0Z8S4_9ACTN</name>
<evidence type="ECO:0000256" key="1">
    <source>
        <dbReference type="SAM" id="MobiDB-lite"/>
    </source>
</evidence>
<proteinExistence type="predicted"/>
<accession>A0A2T0Z8S4</accession>
<dbReference type="PANTHER" id="PTHR42941:SF1">
    <property type="entry name" value="SLL1037 PROTEIN"/>
    <property type="match status" value="1"/>
</dbReference>
<dbReference type="InterPro" id="IPR011852">
    <property type="entry name" value="TRAP_TAXI"/>
</dbReference>
<reference evidence="3 4" key="1">
    <citation type="submission" date="2018-03" db="EMBL/GenBank/DDBJ databases">
        <title>Genomic Encyclopedia of Archaeal and Bacterial Type Strains, Phase II (KMG-II): from individual species to whole genera.</title>
        <authorList>
            <person name="Goeker M."/>
        </authorList>
    </citation>
    <scope>NUCLEOTIDE SEQUENCE [LARGE SCALE GENOMIC DNA]</scope>
    <source>
        <strain evidence="3 4">DSM 100065</strain>
    </source>
</reference>
<dbReference type="NCBIfam" id="TIGR02122">
    <property type="entry name" value="TRAP_TAXI"/>
    <property type="match status" value="1"/>
</dbReference>
<protein>
    <recommendedName>
        <fullName evidence="5">TRAP transporter TAXI family solute receptor</fullName>
    </recommendedName>
</protein>
<feature type="signal peptide" evidence="2">
    <location>
        <begin position="1"/>
        <end position="32"/>
    </location>
</feature>
<evidence type="ECO:0000313" key="3">
    <source>
        <dbReference type="EMBL" id="PRZ32763.1"/>
    </source>
</evidence>
<sequence>MKSLHKSMNPLRKRRTVAALALVAACGLTLSACGGKQEAKESAKKADGSVTCDFTQAQYTIATGNSTGVYYVMGGGIANLINDNSGGKVKATAAETGASVQNIQQLGTKQFDIAFSLADTAADAVNGKGAFEGQKQDIQSLGRIYANYTQVVVRKDAGIKSVADMKGKTISTGSPKSGTEVIATRLIEAAGLNIDSDLNAQRLDLGKTVDSMKDGSIDGFVWSGGLPTPALTDLFTSKKDEVEFLDITPLLPKLKKVNDVYDQGTIPADTYGLASDVKTVVVPNVLVVRGDFADNNACAITKLIMEKKSDLAKVHPAANEFDPKTATKTGPIELNAGSKQALEDLSGK</sequence>
<dbReference type="Proteomes" id="UP000237752">
    <property type="component" value="Unassembled WGS sequence"/>
</dbReference>
<keyword evidence="4" id="KW-1185">Reference proteome</keyword>
<dbReference type="Gene3D" id="3.40.190.10">
    <property type="entry name" value="Periplasmic binding protein-like II"/>
    <property type="match status" value="2"/>
</dbReference>
<feature type="chain" id="PRO_5039236859" description="TRAP transporter TAXI family solute receptor" evidence="2">
    <location>
        <begin position="33"/>
        <end position="348"/>
    </location>
</feature>
<dbReference type="AlphaFoldDB" id="A0A2T0Z8S4"/>
<dbReference type="Pfam" id="PF16868">
    <property type="entry name" value="NMT1_3"/>
    <property type="match status" value="1"/>
</dbReference>
<feature type="region of interest" description="Disordered" evidence="1">
    <location>
        <begin position="322"/>
        <end position="348"/>
    </location>
</feature>
<evidence type="ECO:0000256" key="2">
    <source>
        <dbReference type="SAM" id="SignalP"/>
    </source>
</evidence>
<dbReference type="SUPFAM" id="SSF53850">
    <property type="entry name" value="Periplasmic binding protein-like II"/>
    <property type="match status" value="1"/>
</dbReference>
<comment type="caution">
    <text evidence="3">The sequence shown here is derived from an EMBL/GenBank/DDBJ whole genome shotgun (WGS) entry which is preliminary data.</text>
</comment>
<dbReference type="PANTHER" id="PTHR42941">
    <property type="entry name" value="SLL1037 PROTEIN"/>
    <property type="match status" value="1"/>
</dbReference>
<evidence type="ECO:0008006" key="5">
    <source>
        <dbReference type="Google" id="ProtNLM"/>
    </source>
</evidence>
<gene>
    <name evidence="3" type="ORF">CLV47_12637</name>
</gene>